<comment type="caution">
    <text evidence="2">The sequence shown here is derived from an EMBL/GenBank/DDBJ whole genome shotgun (WGS) entry which is preliminary data.</text>
</comment>
<keyword evidence="3" id="KW-1185">Reference proteome</keyword>
<gene>
    <name evidence="2" type="ORF">DM01DRAFT_1404187</name>
</gene>
<feature type="compositionally biased region" description="Polar residues" evidence="1">
    <location>
        <begin position="64"/>
        <end position="77"/>
    </location>
</feature>
<sequence>MDNLDDINSTSIDLGPEKATDITTDDQAMDTMLEESTHSLDVDDQDTAEADAATDQDELDVDATTKSQEETPTSIVDTSLGEAPSYTDELATTTDIDTTEEDLALESSEAPEEDEPVIEDEEEEEEEGPTEGDDTDEDVTEEMDPELLDLNESTSTLTNDSDLAEASLAETGDEVDSGETESNEEVETWDTPTDGEEDVKVDDGTIQYEEGNQTTEEVDEGAWATMDTDEGYSPDDSVTDEDIIADEVDEQEAASDLPLDHSKTNQDTDLGDSLDSIDSSLLGDDQSGSLGESVPVNELDNLGTDDLLEKITDEPTYLPEAPAPQTGSYDGTLPSSVSTVSEEDALDVSQWLVFAIVVLICFRVPAIKRFLEKPFKKRENSSSLPYHVNNKELD</sequence>
<feature type="compositionally biased region" description="Acidic residues" evidence="1">
    <location>
        <begin position="97"/>
        <end position="149"/>
    </location>
</feature>
<dbReference type="AlphaFoldDB" id="A0A1X2GTK8"/>
<proteinExistence type="predicted"/>
<evidence type="ECO:0000313" key="3">
    <source>
        <dbReference type="Proteomes" id="UP000242146"/>
    </source>
</evidence>
<name>A0A1X2GTK8_9FUNG</name>
<evidence type="ECO:0000313" key="2">
    <source>
        <dbReference type="EMBL" id="ORX61376.1"/>
    </source>
</evidence>
<dbReference type="EMBL" id="MCGT01000003">
    <property type="protein sequence ID" value="ORX61376.1"/>
    <property type="molecule type" value="Genomic_DNA"/>
</dbReference>
<feature type="compositionally biased region" description="Acidic residues" evidence="1">
    <location>
        <begin position="227"/>
        <end position="253"/>
    </location>
</feature>
<protein>
    <submittedName>
        <fullName evidence="2">Uncharacterized protein</fullName>
    </submittedName>
</protein>
<dbReference type="OrthoDB" id="2290969at2759"/>
<reference evidence="2 3" key="1">
    <citation type="submission" date="2016-07" db="EMBL/GenBank/DDBJ databases">
        <title>Pervasive Adenine N6-methylation of Active Genes in Fungi.</title>
        <authorList>
            <consortium name="DOE Joint Genome Institute"/>
            <person name="Mondo S.J."/>
            <person name="Dannebaum R.O."/>
            <person name="Kuo R.C."/>
            <person name="Labutti K."/>
            <person name="Haridas S."/>
            <person name="Kuo A."/>
            <person name="Salamov A."/>
            <person name="Ahrendt S.R."/>
            <person name="Lipzen A."/>
            <person name="Sullivan W."/>
            <person name="Andreopoulos W.B."/>
            <person name="Clum A."/>
            <person name="Lindquist E."/>
            <person name="Daum C."/>
            <person name="Ramamoorthy G.K."/>
            <person name="Gryganskyi A."/>
            <person name="Culley D."/>
            <person name="Magnuson J.K."/>
            <person name="James T.Y."/>
            <person name="O'Malley M.A."/>
            <person name="Stajich J.E."/>
            <person name="Spatafora J.W."/>
            <person name="Visel A."/>
            <person name="Grigoriev I.V."/>
        </authorList>
    </citation>
    <scope>NUCLEOTIDE SEQUENCE [LARGE SCALE GENOMIC DNA]</scope>
    <source>
        <strain evidence="2 3">NRRL 3301</strain>
    </source>
</reference>
<feature type="compositionally biased region" description="Acidic residues" evidence="1">
    <location>
        <begin position="42"/>
        <end position="61"/>
    </location>
</feature>
<evidence type="ECO:0000256" key="1">
    <source>
        <dbReference type="SAM" id="MobiDB-lite"/>
    </source>
</evidence>
<feature type="compositionally biased region" description="Acidic residues" evidence="1">
    <location>
        <begin position="171"/>
        <end position="200"/>
    </location>
</feature>
<feature type="compositionally biased region" description="Low complexity" evidence="1">
    <location>
        <begin position="87"/>
        <end position="96"/>
    </location>
</feature>
<accession>A0A1X2GTK8</accession>
<feature type="compositionally biased region" description="Polar residues" evidence="1">
    <location>
        <begin position="151"/>
        <end position="161"/>
    </location>
</feature>
<organism evidence="2 3">
    <name type="scientific">Hesseltinella vesiculosa</name>
    <dbReference type="NCBI Taxonomy" id="101127"/>
    <lineage>
        <taxon>Eukaryota</taxon>
        <taxon>Fungi</taxon>
        <taxon>Fungi incertae sedis</taxon>
        <taxon>Mucoromycota</taxon>
        <taxon>Mucoromycotina</taxon>
        <taxon>Mucoromycetes</taxon>
        <taxon>Mucorales</taxon>
        <taxon>Cunninghamellaceae</taxon>
        <taxon>Hesseltinella</taxon>
    </lineage>
</organism>
<dbReference type="Proteomes" id="UP000242146">
    <property type="component" value="Unassembled WGS sequence"/>
</dbReference>
<feature type="compositionally biased region" description="Low complexity" evidence="1">
    <location>
        <begin position="267"/>
        <end position="293"/>
    </location>
</feature>
<feature type="compositionally biased region" description="Polar residues" evidence="1">
    <location>
        <begin position="1"/>
        <end position="12"/>
    </location>
</feature>
<feature type="region of interest" description="Disordered" evidence="1">
    <location>
        <begin position="1"/>
        <end position="300"/>
    </location>
</feature>